<evidence type="ECO:0000313" key="1">
    <source>
        <dbReference type="EMBL" id="PAV92551.1"/>
    </source>
</evidence>
<gene>
    <name evidence="1" type="ORF">WR25_25866</name>
</gene>
<evidence type="ECO:0000313" key="2">
    <source>
        <dbReference type="Proteomes" id="UP000218231"/>
    </source>
</evidence>
<accession>A0A2A2M201</accession>
<protein>
    <submittedName>
        <fullName evidence="1">Uncharacterized protein</fullName>
    </submittedName>
</protein>
<name>A0A2A2M201_9BILA</name>
<reference evidence="1 2" key="1">
    <citation type="journal article" date="2017" name="Curr. Biol.">
        <title>Genome architecture and evolution of a unichromosomal asexual nematode.</title>
        <authorList>
            <person name="Fradin H."/>
            <person name="Zegar C."/>
            <person name="Gutwein M."/>
            <person name="Lucas J."/>
            <person name="Kovtun M."/>
            <person name="Corcoran D."/>
            <person name="Baugh L.R."/>
            <person name="Kiontke K."/>
            <person name="Gunsalus K."/>
            <person name="Fitch D.H."/>
            <person name="Piano F."/>
        </authorList>
    </citation>
    <scope>NUCLEOTIDE SEQUENCE [LARGE SCALE GENOMIC DNA]</scope>
    <source>
        <strain evidence="1">PF1309</strain>
    </source>
</reference>
<dbReference type="Proteomes" id="UP000218231">
    <property type="component" value="Unassembled WGS sequence"/>
</dbReference>
<comment type="caution">
    <text evidence="1">The sequence shown here is derived from an EMBL/GenBank/DDBJ whole genome shotgun (WGS) entry which is preliminary data.</text>
</comment>
<dbReference type="EMBL" id="LIAE01006152">
    <property type="protein sequence ID" value="PAV92551.1"/>
    <property type="molecule type" value="Genomic_DNA"/>
</dbReference>
<sequence>MPEAAPVMTTTLPANRLLFTRSRPARQGGEIIGVAAGDEALVDDDLLIDPIAAGVADVGLQAGEGRERAALHHIRLDQGPGRVTDGGDGLAGFEEGVDEGDDLLRGAQLVGADAAAGDDEAVELIRGHVADRLVDREGLAGVEVVVHRLRLARFQADDDDLAAGLLNGILGLREFGFLGAAGGDENGDRLAVEGHGMSPKVREVFERGLPRTIDFRSGCVGGGIMSDAPETTAGRCRDRQRPAVLSLLRIRRAPGRSTSRSAVMPNPPASRGPIPTVAVTVVASGTFTFSCWPAAFNAPMKQAE</sequence>
<organism evidence="1 2">
    <name type="scientific">Diploscapter pachys</name>
    <dbReference type="NCBI Taxonomy" id="2018661"/>
    <lineage>
        <taxon>Eukaryota</taxon>
        <taxon>Metazoa</taxon>
        <taxon>Ecdysozoa</taxon>
        <taxon>Nematoda</taxon>
        <taxon>Chromadorea</taxon>
        <taxon>Rhabditida</taxon>
        <taxon>Rhabditina</taxon>
        <taxon>Rhabditomorpha</taxon>
        <taxon>Rhabditoidea</taxon>
        <taxon>Rhabditidae</taxon>
        <taxon>Diploscapter</taxon>
    </lineage>
</organism>
<dbReference type="AlphaFoldDB" id="A0A2A2M201"/>
<keyword evidence="2" id="KW-1185">Reference proteome</keyword>
<proteinExistence type="predicted"/>